<dbReference type="EMBL" id="CP007456">
    <property type="protein sequence ID" value="AIZ15468.1"/>
    <property type="molecule type" value="Genomic_DNA"/>
</dbReference>
<gene>
    <name evidence="1" type="ORF">AH68_06745</name>
</gene>
<protein>
    <recommendedName>
        <fullName evidence="3">ASCH domain-containing protein</fullName>
    </recommendedName>
</protein>
<dbReference type="RefSeq" id="WP_039198686.1">
    <property type="nucleotide sequence ID" value="NZ_CP007456.1"/>
</dbReference>
<evidence type="ECO:0000313" key="2">
    <source>
        <dbReference type="Proteomes" id="UP000030625"/>
    </source>
</evidence>
<name>A0A0A7I5G6_9BIFI</name>
<accession>A0A0A7I5G6</accession>
<proteinExistence type="predicted"/>
<dbReference type="HOGENOM" id="CLU_2092031_0_0_11"/>
<dbReference type="KEGG" id="bka:AH68_06745"/>
<dbReference type="STRING" id="1447716.AH68_06745"/>
<reference evidence="1 2" key="1">
    <citation type="journal article" date="2015" name="Genome Announc.">
        <title>Complete and Assembled Genome Sequence of Bifidobacterium kashiwanohense PV20-2, Isolated from the Feces of an Anemic Kenyan Infant.</title>
        <authorList>
            <person name="Vazquez-Gutierrez P."/>
            <person name="Lacroix C."/>
            <person name="Chassard C."/>
            <person name="Klumpp J."/>
            <person name="Jans C."/>
            <person name="Stevens M.J."/>
        </authorList>
    </citation>
    <scope>NUCLEOTIDE SEQUENCE [LARGE SCALE GENOMIC DNA]</scope>
    <source>
        <strain evidence="1 2">PV20-2</strain>
    </source>
</reference>
<dbReference type="OrthoDB" id="9866373at2"/>
<sequence length="116" mass="13281">MKRTVFVTAKICSRFFNLIHTGEKRYEVRSAPFEDAQVIVYVSAEDGSFLGMCEIAETMMCDRHNDSETIKLSGISREEFYELFPPIDRGGASKLWIARIGMPINKEQLLKGRNNE</sequence>
<evidence type="ECO:0000313" key="1">
    <source>
        <dbReference type="EMBL" id="AIZ15468.1"/>
    </source>
</evidence>
<evidence type="ECO:0008006" key="3">
    <source>
        <dbReference type="Google" id="ProtNLM"/>
    </source>
</evidence>
<dbReference type="InterPro" id="IPR015947">
    <property type="entry name" value="PUA-like_sf"/>
</dbReference>
<dbReference type="SUPFAM" id="SSF88697">
    <property type="entry name" value="PUA domain-like"/>
    <property type="match status" value="1"/>
</dbReference>
<dbReference type="AlphaFoldDB" id="A0A0A7I5G6"/>
<dbReference type="Proteomes" id="UP000030625">
    <property type="component" value="Chromosome"/>
</dbReference>
<organism evidence="1 2">
    <name type="scientific">Bifidobacterium catenulatum PV20-2</name>
    <dbReference type="NCBI Taxonomy" id="1447716"/>
    <lineage>
        <taxon>Bacteria</taxon>
        <taxon>Bacillati</taxon>
        <taxon>Actinomycetota</taxon>
        <taxon>Actinomycetes</taxon>
        <taxon>Bifidobacteriales</taxon>
        <taxon>Bifidobacteriaceae</taxon>
        <taxon>Bifidobacterium</taxon>
    </lineage>
</organism>